<gene>
    <name evidence="1" type="ORF">EDD68_10472</name>
</gene>
<dbReference type="AlphaFoldDB" id="A0A4R3N797"/>
<proteinExistence type="predicted"/>
<dbReference type="OrthoDB" id="2986513at2"/>
<dbReference type="EMBL" id="SMAN01000004">
    <property type="protein sequence ID" value="TCT25005.1"/>
    <property type="molecule type" value="Genomic_DNA"/>
</dbReference>
<comment type="caution">
    <text evidence="1">The sequence shown here is derived from an EMBL/GenBank/DDBJ whole genome shotgun (WGS) entry which is preliminary data.</text>
</comment>
<protein>
    <submittedName>
        <fullName evidence="1">Putative sporulation protein YtxC</fullName>
    </submittedName>
</protein>
<evidence type="ECO:0000313" key="1">
    <source>
        <dbReference type="EMBL" id="TCT25005.1"/>
    </source>
</evidence>
<accession>A0A4R3N797</accession>
<dbReference type="Proteomes" id="UP000294650">
    <property type="component" value="Unassembled WGS sequence"/>
</dbReference>
<name>A0A4R3N797_9BACI</name>
<dbReference type="InterPro" id="IPR014199">
    <property type="entry name" value="Spore_YtxC"/>
</dbReference>
<reference evidence="1 2" key="1">
    <citation type="submission" date="2019-03" db="EMBL/GenBank/DDBJ databases">
        <title>Genomic Encyclopedia of Type Strains, Phase IV (KMG-IV): sequencing the most valuable type-strain genomes for metagenomic binning, comparative biology and taxonomic classification.</title>
        <authorList>
            <person name="Goeker M."/>
        </authorList>
    </citation>
    <scope>NUCLEOTIDE SEQUENCE [LARGE SCALE GENOMIC DNA]</scope>
    <source>
        <strain evidence="1 2">DSM 25894</strain>
    </source>
</reference>
<organism evidence="1 2">
    <name type="scientific">Melghiribacillus thermohalophilus</name>
    <dbReference type="NCBI Taxonomy" id="1324956"/>
    <lineage>
        <taxon>Bacteria</taxon>
        <taxon>Bacillati</taxon>
        <taxon>Bacillota</taxon>
        <taxon>Bacilli</taxon>
        <taxon>Bacillales</taxon>
        <taxon>Bacillaceae</taxon>
        <taxon>Melghiribacillus</taxon>
    </lineage>
</organism>
<sequence>MRRIELWFENLQEAHAFSNFVCERDSSLKVRYEKAFDDTGYHLLIDLSPRPAENLKELLVRGIVHVMESYYFDNWYKTILKENYYFTNEQEIEQILPFIRSVVKEPKQYVPEKFQHRQSCDLYSFVQSGLYSGRSFHFNLFLKKAKQDYYEWLIELIGYAIDEWKRESEYQEFIHHLRNEVNRKNIKCDALIIYSDHSFQYYNSDGVPYTRREIKQLQNKEPLYLYGQQTTDPNLSPLLALNPRCIQIYTHKPEDPLVQKVVSVFQERVEILPAEKFPYTS</sequence>
<keyword evidence="2" id="KW-1185">Reference proteome</keyword>
<dbReference type="RefSeq" id="WP_132371170.1">
    <property type="nucleotide sequence ID" value="NZ_SMAN01000004.1"/>
</dbReference>
<evidence type="ECO:0000313" key="2">
    <source>
        <dbReference type="Proteomes" id="UP000294650"/>
    </source>
</evidence>
<dbReference type="Pfam" id="PF08812">
    <property type="entry name" value="YtxC"/>
    <property type="match status" value="1"/>
</dbReference>